<gene>
    <name evidence="2" type="ORF">LCGC14_1466620</name>
</gene>
<dbReference type="AlphaFoldDB" id="A0A0F9MFG4"/>
<accession>A0A0F9MFG4</accession>
<evidence type="ECO:0000256" key="1">
    <source>
        <dbReference type="SAM" id="Coils"/>
    </source>
</evidence>
<evidence type="ECO:0000313" key="2">
    <source>
        <dbReference type="EMBL" id="KKM67877.1"/>
    </source>
</evidence>
<keyword evidence="1" id="KW-0175">Coiled coil</keyword>
<name>A0A0F9MFG4_9ZZZZ</name>
<sequence>MTQAKKLSALAAARQTIISLKEVNREQLNRIRDYYMLKKLNHNLTIEVKTLRLENKQLDNIVEQLRGRLRKYEANV</sequence>
<proteinExistence type="predicted"/>
<dbReference type="EMBL" id="LAZR01010271">
    <property type="protein sequence ID" value="KKM67877.1"/>
    <property type="molecule type" value="Genomic_DNA"/>
</dbReference>
<organism evidence="2">
    <name type="scientific">marine sediment metagenome</name>
    <dbReference type="NCBI Taxonomy" id="412755"/>
    <lineage>
        <taxon>unclassified sequences</taxon>
        <taxon>metagenomes</taxon>
        <taxon>ecological metagenomes</taxon>
    </lineage>
</organism>
<reference evidence="2" key="1">
    <citation type="journal article" date="2015" name="Nature">
        <title>Complex archaea that bridge the gap between prokaryotes and eukaryotes.</title>
        <authorList>
            <person name="Spang A."/>
            <person name="Saw J.H."/>
            <person name="Jorgensen S.L."/>
            <person name="Zaremba-Niedzwiedzka K."/>
            <person name="Martijn J."/>
            <person name="Lind A.E."/>
            <person name="van Eijk R."/>
            <person name="Schleper C."/>
            <person name="Guy L."/>
            <person name="Ettema T.J."/>
        </authorList>
    </citation>
    <scope>NUCLEOTIDE SEQUENCE</scope>
</reference>
<protein>
    <submittedName>
        <fullName evidence="2">Uncharacterized protein</fullName>
    </submittedName>
</protein>
<feature type="coiled-coil region" evidence="1">
    <location>
        <begin position="41"/>
        <end position="75"/>
    </location>
</feature>
<comment type="caution">
    <text evidence="2">The sequence shown here is derived from an EMBL/GenBank/DDBJ whole genome shotgun (WGS) entry which is preliminary data.</text>
</comment>